<protein>
    <submittedName>
        <fullName evidence="2">Uncharacterized protein</fullName>
    </submittedName>
</protein>
<proteinExistence type="predicted"/>
<sequence length="125" mass="14447">MEKIIHDFYSDLFDSHVHLPPHHLREDGHVIPEVLPSEVRHTIMSVLREYKIPLRPTFVDFKKAFESSETEAVTEALDNQSIRATLESAMRKLEWDDDDSMRCSRVTNGPHSRSEASAERTYPNA</sequence>
<dbReference type="EMBL" id="JAVFWL010000003">
    <property type="protein sequence ID" value="KAK6742714.1"/>
    <property type="molecule type" value="Genomic_DNA"/>
</dbReference>
<evidence type="ECO:0000313" key="3">
    <source>
        <dbReference type="Proteomes" id="UP001303046"/>
    </source>
</evidence>
<evidence type="ECO:0000256" key="1">
    <source>
        <dbReference type="SAM" id="MobiDB-lite"/>
    </source>
</evidence>
<accession>A0ABR1CWN1</accession>
<dbReference type="Proteomes" id="UP001303046">
    <property type="component" value="Unassembled WGS sequence"/>
</dbReference>
<organism evidence="2 3">
    <name type="scientific">Necator americanus</name>
    <name type="common">Human hookworm</name>
    <dbReference type="NCBI Taxonomy" id="51031"/>
    <lineage>
        <taxon>Eukaryota</taxon>
        <taxon>Metazoa</taxon>
        <taxon>Ecdysozoa</taxon>
        <taxon>Nematoda</taxon>
        <taxon>Chromadorea</taxon>
        <taxon>Rhabditida</taxon>
        <taxon>Rhabditina</taxon>
        <taxon>Rhabditomorpha</taxon>
        <taxon>Strongyloidea</taxon>
        <taxon>Ancylostomatidae</taxon>
        <taxon>Bunostominae</taxon>
        <taxon>Necator</taxon>
    </lineage>
</organism>
<gene>
    <name evidence="2" type="primary">Necator_chrIII.g10918</name>
    <name evidence="2" type="ORF">RB195_010153</name>
</gene>
<feature type="region of interest" description="Disordered" evidence="1">
    <location>
        <begin position="99"/>
        <end position="125"/>
    </location>
</feature>
<keyword evidence="3" id="KW-1185">Reference proteome</keyword>
<comment type="caution">
    <text evidence="2">The sequence shown here is derived from an EMBL/GenBank/DDBJ whole genome shotgun (WGS) entry which is preliminary data.</text>
</comment>
<name>A0ABR1CWN1_NECAM</name>
<evidence type="ECO:0000313" key="2">
    <source>
        <dbReference type="EMBL" id="KAK6742714.1"/>
    </source>
</evidence>
<reference evidence="2 3" key="1">
    <citation type="submission" date="2023-08" db="EMBL/GenBank/DDBJ databases">
        <title>A Necator americanus chromosomal reference genome.</title>
        <authorList>
            <person name="Ilik V."/>
            <person name="Petrzelkova K.J."/>
            <person name="Pardy F."/>
            <person name="Fuh T."/>
            <person name="Niatou-Singa F.S."/>
            <person name="Gouil Q."/>
            <person name="Baker L."/>
            <person name="Ritchie M.E."/>
            <person name="Jex A.R."/>
            <person name="Gazzola D."/>
            <person name="Li H."/>
            <person name="Toshio Fujiwara R."/>
            <person name="Zhan B."/>
            <person name="Aroian R.V."/>
            <person name="Pafco B."/>
            <person name="Schwarz E.M."/>
        </authorList>
    </citation>
    <scope>NUCLEOTIDE SEQUENCE [LARGE SCALE GENOMIC DNA]</scope>
    <source>
        <strain evidence="2 3">Aroian</strain>
        <tissue evidence="2">Whole animal</tissue>
    </source>
</reference>